<dbReference type="STRING" id="9402.L5KCG5"/>
<comment type="similarity">
    <text evidence="2">Belongs to the RRP1 family.</text>
</comment>
<evidence type="ECO:0000313" key="4">
    <source>
        <dbReference type="EMBL" id="ELK08466.1"/>
    </source>
</evidence>
<dbReference type="Proteomes" id="UP000010552">
    <property type="component" value="Unassembled WGS sequence"/>
</dbReference>
<dbReference type="GO" id="GO:0030688">
    <property type="term" value="C:preribosome, small subunit precursor"/>
    <property type="evidence" value="ECO:0007669"/>
    <property type="project" value="InterPro"/>
</dbReference>
<dbReference type="PANTHER" id="PTHR13026">
    <property type="entry name" value="NNP-1 PROTEIN NOVEL NUCLEAR PROTEIN 1 NOP52"/>
    <property type="match status" value="1"/>
</dbReference>
<keyword evidence="3" id="KW-0539">Nucleus</keyword>
<comment type="subcellular location">
    <subcellularLocation>
        <location evidence="1">Nucleus</location>
    </subcellularLocation>
</comment>
<dbReference type="GO" id="GO:0006364">
    <property type="term" value="P:rRNA processing"/>
    <property type="evidence" value="ECO:0007669"/>
    <property type="project" value="InterPro"/>
</dbReference>
<accession>L5KCG5</accession>
<reference evidence="5" key="1">
    <citation type="journal article" date="2013" name="Science">
        <title>Comparative analysis of bat genomes provides insight into the evolution of flight and immunity.</title>
        <authorList>
            <person name="Zhang G."/>
            <person name="Cowled C."/>
            <person name="Shi Z."/>
            <person name="Huang Z."/>
            <person name="Bishop-Lilly K.A."/>
            <person name="Fang X."/>
            <person name="Wynne J.W."/>
            <person name="Xiong Z."/>
            <person name="Baker M.L."/>
            <person name="Zhao W."/>
            <person name="Tachedjian M."/>
            <person name="Zhu Y."/>
            <person name="Zhou P."/>
            <person name="Jiang X."/>
            <person name="Ng J."/>
            <person name="Yang L."/>
            <person name="Wu L."/>
            <person name="Xiao J."/>
            <person name="Feng Y."/>
            <person name="Chen Y."/>
            <person name="Sun X."/>
            <person name="Zhang Y."/>
            <person name="Marsh G.A."/>
            <person name="Crameri G."/>
            <person name="Broder C.C."/>
            <person name="Frey K.G."/>
            <person name="Wang L.F."/>
            <person name="Wang J."/>
        </authorList>
    </citation>
    <scope>NUCLEOTIDE SEQUENCE [LARGE SCALE GENOMIC DNA]</scope>
</reference>
<proteinExistence type="inferred from homology"/>
<evidence type="ECO:0000256" key="2">
    <source>
        <dbReference type="ARBA" id="ARBA00006374"/>
    </source>
</evidence>
<dbReference type="AlphaFoldDB" id="L5KCG5"/>
<dbReference type="Pfam" id="PF05997">
    <property type="entry name" value="Nop52"/>
    <property type="match status" value="1"/>
</dbReference>
<dbReference type="PANTHER" id="PTHR13026:SF2">
    <property type="entry name" value="RIBOSOMAL RNA PROCESSING PROTEIN 1 HOMOLOG B"/>
    <property type="match status" value="1"/>
</dbReference>
<keyword evidence="5" id="KW-1185">Reference proteome</keyword>
<dbReference type="InterPro" id="IPR010301">
    <property type="entry name" value="RRP1"/>
</dbReference>
<gene>
    <name evidence="4" type="ORF">PAL_GLEAN10008339</name>
</gene>
<dbReference type="EMBL" id="KB030891">
    <property type="protein sequence ID" value="ELK08466.1"/>
    <property type="molecule type" value="Genomic_DNA"/>
</dbReference>
<dbReference type="GO" id="GO:0005634">
    <property type="term" value="C:nucleus"/>
    <property type="evidence" value="ECO:0007669"/>
    <property type="project" value="UniProtKB-SubCell"/>
</dbReference>
<organism evidence="4 5">
    <name type="scientific">Pteropus alecto</name>
    <name type="common">Black flying fox</name>
    <dbReference type="NCBI Taxonomy" id="9402"/>
    <lineage>
        <taxon>Eukaryota</taxon>
        <taxon>Metazoa</taxon>
        <taxon>Chordata</taxon>
        <taxon>Craniata</taxon>
        <taxon>Vertebrata</taxon>
        <taxon>Euteleostomi</taxon>
        <taxon>Mammalia</taxon>
        <taxon>Eutheria</taxon>
        <taxon>Laurasiatheria</taxon>
        <taxon>Chiroptera</taxon>
        <taxon>Yinpterochiroptera</taxon>
        <taxon>Pteropodoidea</taxon>
        <taxon>Pteropodidae</taxon>
        <taxon>Pteropodinae</taxon>
        <taxon>Pteropus</taxon>
    </lineage>
</organism>
<dbReference type="eggNOG" id="KOG3911">
    <property type="taxonomic scope" value="Eukaryota"/>
</dbReference>
<evidence type="ECO:0000313" key="5">
    <source>
        <dbReference type="Proteomes" id="UP000010552"/>
    </source>
</evidence>
<name>L5KCG5_PTEAL</name>
<dbReference type="InParanoid" id="L5KCG5"/>
<evidence type="ECO:0000256" key="1">
    <source>
        <dbReference type="ARBA" id="ARBA00004123"/>
    </source>
</evidence>
<protein>
    <submittedName>
        <fullName evidence="4">Ribosomal RNA processing protein 1 like protein B</fullName>
    </submittedName>
</protein>
<evidence type="ECO:0000256" key="3">
    <source>
        <dbReference type="ARBA" id="ARBA00023242"/>
    </source>
</evidence>
<sequence>MWVQDEPLLQEELARTISQLIHVVNTPEAQHLFVQTFWQTMNREWTGIDQLRLDKYCMLIRLVLRQCFEVLKRDGWEESRITRFLDVLMKEVLHPESRSPDGVKFHCIDVYLDELSKVGGKEVSDVSSHQLLGLRAGGTGLQRLCRQPVRWEREAEAGTVSPAVVEHESGQPVI</sequence>